<dbReference type="Proteomes" id="UP000231581">
    <property type="component" value="Unassembled WGS sequence"/>
</dbReference>
<gene>
    <name evidence="1" type="ORF">COX00_04690</name>
</gene>
<comment type="caution">
    <text evidence="1">The sequence shown here is derived from an EMBL/GenBank/DDBJ whole genome shotgun (WGS) entry which is preliminary data.</text>
</comment>
<accession>A0A2H0BRC5</accession>
<sequence>MAPLLALGTNSASSALPHGGQVAGTPRLVDPVLALLLLELAVAMAQDLRVGRLKLFELLLIQGLEALRKKRHLRRSKPQPLFDLEDLVLERDALLAKRLAHLFLCGEGLIGFFVQISELLMQPGEFFAVEHEWIVAGDDLSFEASMQGVHLTEEMNTARAKLLAELACGAPDGARVRRNHGLGVECREFVHGCLALFGLDDVATLLLEKLGELLGLGKDDAVAVSPLVDARDDLDGLPRGLGEILLRLHAEGLDELLLGEEELETKLPARSGYRHSGLVLVGEQTNERLETTDEIENESLVHCGMSFRHA</sequence>
<dbReference type="AlphaFoldDB" id="A0A2H0BRC5"/>
<evidence type="ECO:0000313" key="2">
    <source>
        <dbReference type="Proteomes" id="UP000231581"/>
    </source>
</evidence>
<protein>
    <submittedName>
        <fullName evidence="1">Uncharacterized protein</fullName>
    </submittedName>
</protein>
<proteinExistence type="predicted"/>
<organism evidence="1 2">
    <name type="scientific">Candidatus Uhrbacteria bacterium CG22_combo_CG10-13_8_21_14_all_47_17</name>
    <dbReference type="NCBI Taxonomy" id="1975041"/>
    <lineage>
        <taxon>Bacteria</taxon>
        <taxon>Candidatus Uhriibacteriota</taxon>
    </lineage>
</organism>
<evidence type="ECO:0000313" key="1">
    <source>
        <dbReference type="EMBL" id="PIP60191.1"/>
    </source>
</evidence>
<name>A0A2H0BRC5_9BACT</name>
<reference evidence="1 2" key="1">
    <citation type="submission" date="2017-09" db="EMBL/GenBank/DDBJ databases">
        <title>Depth-based differentiation of microbial function through sediment-hosted aquifers and enrichment of novel symbionts in the deep terrestrial subsurface.</title>
        <authorList>
            <person name="Probst A.J."/>
            <person name="Ladd B."/>
            <person name="Jarett J.K."/>
            <person name="Geller-Mcgrath D.E."/>
            <person name="Sieber C.M."/>
            <person name="Emerson J.B."/>
            <person name="Anantharaman K."/>
            <person name="Thomas B.C."/>
            <person name="Malmstrom R."/>
            <person name="Stieglmeier M."/>
            <person name="Klingl A."/>
            <person name="Woyke T."/>
            <person name="Ryan C.M."/>
            <person name="Banfield J.F."/>
        </authorList>
    </citation>
    <scope>NUCLEOTIDE SEQUENCE [LARGE SCALE GENOMIC DNA]</scope>
    <source>
        <strain evidence="1">CG22_combo_CG10-13_8_21_14_all_47_17</strain>
    </source>
</reference>
<dbReference type="EMBL" id="PCSZ01000078">
    <property type="protein sequence ID" value="PIP60191.1"/>
    <property type="molecule type" value="Genomic_DNA"/>
</dbReference>